<dbReference type="CDD" id="cd06610">
    <property type="entry name" value="STKc_OSR1_SPAK"/>
    <property type="match status" value="1"/>
</dbReference>
<evidence type="ECO:0000256" key="1">
    <source>
        <dbReference type="ARBA" id="ARBA00008874"/>
    </source>
</evidence>
<dbReference type="Gene3D" id="3.30.200.20">
    <property type="entry name" value="Phosphorylase Kinase, domain 1"/>
    <property type="match status" value="1"/>
</dbReference>
<dbReference type="GO" id="GO:0004672">
    <property type="term" value="F:protein kinase activity"/>
    <property type="evidence" value="ECO:0007669"/>
    <property type="project" value="InterPro"/>
</dbReference>
<feature type="region of interest" description="Disordered" evidence="4">
    <location>
        <begin position="431"/>
        <end position="505"/>
    </location>
</feature>
<name>A0A3P6ACY4_BRACM</name>
<feature type="compositionally biased region" description="Polar residues" evidence="4">
    <location>
        <begin position="379"/>
        <end position="388"/>
    </location>
</feature>
<dbReference type="FunFam" id="3.30.200.20:FF:000099">
    <property type="entry name" value="Serine/threonine-protein kinase BLUS1"/>
    <property type="match status" value="1"/>
</dbReference>
<evidence type="ECO:0000259" key="5">
    <source>
        <dbReference type="PROSITE" id="PS50011"/>
    </source>
</evidence>
<feature type="binding site" evidence="2">
    <location>
        <position position="45"/>
    </location>
    <ligand>
        <name>ATP</name>
        <dbReference type="ChEBI" id="CHEBI:30616"/>
    </ligand>
</feature>
<evidence type="ECO:0000313" key="6">
    <source>
        <dbReference type="EMBL" id="CAG7891648.1"/>
    </source>
</evidence>
<feature type="compositionally biased region" description="Basic and acidic residues" evidence="4">
    <location>
        <begin position="475"/>
        <end position="490"/>
    </location>
</feature>
<dbReference type="PROSITE" id="PS50011">
    <property type="entry name" value="PROTEIN_KINASE_DOM"/>
    <property type="match status" value="1"/>
</dbReference>
<evidence type="ECO:0000256" key="2">
    <source>
        <dbReference type="PROSITE-ProRule" id="PRU10141"/>
    </source>
</evidence>
<dbReference type="EMBL" id="LR031573">
    <property type="protein sequence ID" value="VDC85324.1"/>
    <property type="molecule type" value="Genomic_DNA"/>
</dbReference>
<dbReference type="AlphaFoldDB" id="A0A3P6ACY4"/>
<dbReference type="SMART" id="SM00220">
    <property type="entry name" value="S_TKc"/>
    <property type="match status" value="1"/>
</dbReference>
<feature type="region of interest" description="Disordered" evidence="4">
    <location>
        <begin position="525"/>
        <end position="549"/>
    </location>
</feature>
<dbReference type="Pfam" id="PF00069">
    <property type="entry name" value="Pkinase"/>
    <property type="match status" value="1"/>
</dbReference>
<feature type="compositionally biased region" description="Low complexity" evidence="4">
    <location>
        <begin position="532"/>
        <end position="549"/>
    </location>
</feature>
<dbReference type="Gramene" id="A02p06000.2_BraZ1">
    <property type="protein sequence ID" value="A02p06000.2_BraZ1.CDS"/>
    <property type="gene ID" value="A02g06000.2_BraZ1"/>
</dbReference>
<dbReference type="EMBL" id="LS974618">
    <property type="protein sequence ID" value="CAG7891648.1"/>
    <property type="molecule type" value="Genomic_DNA"/>
</dbReference>
<dbReference type="PANTHER" id="PTHR48014">
    <property type="entry name" value="SERINE/THREONINE-PROTEIN KINASE FRAY2"/>
    <property type="match status" value="1"/>
</dbReference>
<comment type="similarity">
    <text evidence="1">Belongs to the protein kinase superfamily. STE Ser/Thr protein kinase family. STE20 subfamily.</text>
</comment>
<dbReference type="InterPro" id="IPR011009">
    <property type="entry name" value="Kinase-like_dom_sf"/>
</dbReference>
<evidence type="ECO:0000313" key="7">
    <source>
        <dbReference type="EMBL" id="VDC85324.1"/>
    </source>
</evidence>
<dbReference type="Gene3D" id="1.10.510.10">
    <property type="entry name" value="Transferase(Phosphotransferase) domain 1"/>
    <property type="match status" value="1"/>
</dbReference>
<protein>
    <recommendedName>
        <fullName evidence="5">Protein kinase domain-containing protein</fullName>
    </recommendedName>
</protein>
<keyword evidence="2" id="KW-0067">ATP-binding</keyword>
<dbReference type="InterPro" id="IPR047173">
    <property type="entry name" value="STRAD_A/B-like"/>
</dbReference>
<reference evidence="7" key="1">
    <citation type="submission" date="2018-11" db="EMBL/GenBank/DDBJ databases">
        <authorList>
            <consortium name="Genoscope - CEA"/>
            <person name="William W."/>
        </authorList>
    </citation>
    <scope>NUCLEOTIDE SEQUENCE</scope>
</reference>
<dbReference type="PROSITE" id="PS00107">
    <property type="entry name" value="PROTEIN_KINASE_ATP"/>
    <property type="match status" value="1"/>
</dbReference>
<proteinExistence type="inferred from homology"/>
<feature type="domain" description="Protein kinase" evidence="5">
    <location>
        <begin position="16"/>
        <end position="277"/>
    </location>
</feature>
<dbReference type="PANTHER" id="PTHR48014:SF22">
    <property type="entry name" value="PROTEIN KINASE DOMAIN-CONTAINING PROTEIN"/>
    <property type="match status" value="1"/>
</dbReference>
<dbReference type="Proteomes" id="UP000694005">
    <property type="component" value="Chromosome A02"/>
</dbReference>
<dbReference type="FunFam" id="1.10.510.10:FF:000208">
    <property type="entry name" value="serine/threonine-protein kinase BLUS1 isoform X1"/>
    <property type="match status" value="1"/>
</dbReference>
<feature type="region of interest" description="Disordered" evidence="4">
    <location>
        <begin position="370"/>
        <end position="392"/>
    </location>
</feature>
<evidence type="ECO:0000256" key="4">
    <source>
        <dbReference type="SAM" id="MobiDB-lite"/>
    </source>
</evidence>
<dbReference type="GO" id="GO:0043539">
    <property type="term" value="F:protein serine/threonine kinase activator activity"/>
    <property type="evidence" value="ECO:0007669"/>
    <property type="project" value="InterPro"/>
</dbReference>
<dbReference type="GO" id="GO:0005524">
    <property type="term" value="F:ATP binding"/>
    <property type="evidence" value="ECO:0007669"/>
    <property type="project" value="UniProtKB-UniRule"/>
</dbReference>
<keyword evidence="3" id="KW-0175">Coiled coil</keyword>
<gene>
    <name evidence="7" type="ORF">BRAA02T05238Z</name>
    <name evidence="6" type="ORF">BRAPAZ1V2_A02P06000.2</name>
</gene>
<dbReference type="SUPFAM" id="SSF56112">
    <property type="entry name" value="Protein kinase-like (PK-like)"/>
    <property type="match status" value="1"/>
</dbReference>
<feature type="coiled-coil region" evidence="3">
    <location>
        <begin position="622"/>
        <end position="649"/>
    </location>
</feature>
<accession>A0A3P6ACY4</accession>
<sequence length="651" mass="72984">MESGSEKKFPLDAKDYKLHEEIGDGVSATVYRALCIPLNEVVAIKVLDLEKCNNDLDGIRREVQTMSLISHPNVLQAHCSFTARHQLWVVMPYMAAGSCLHIIKSSYQDGFEEPVIATLLRETLRALVYLHAHGHIHRDVKAGNILLDSSGTVKLADFGVSACMFDTGDRQRSRNTFVGTPCWMAPEVMQQLHGYDFKADVWSFGITALELAHGHAPFSKYPPMKVLLMTLQNAPPGLDYERDKRFSKAFKEMVGICLVKDPKKRPTSEKLLKHPFFKQARAPDYMAKAILNGLPPLGERYRTIKSKEADLLMQNKSEYEAHLSQAKYIRGVSAWNFNLEDLKNQAALISDDDSSHAEEPDFNKKQCEIQDESALSPERASSSETAPSQDDELNDIHDLESSFASFPSKPLQALKGCFDIDEDEDNETIGTQAHTTKEEDTAAQISSLPRHVISEQKKYSSGSILPEGTFSPKKTSSDAERDFQQRKYQTERSYSGSLYRTKRDTVDETSEAPYVEHKGRFKVTSADLSPKGSTNSSFTPFGGGSSSPSSLNATAVSILQSILQQNTMQREEILRLVKYVEQTSVKQPGSPETSLNELLQTPPATLRERELQTQLMLLQQSFLSLTEEVKKHKQRNGQLENQLNVLTQRND</sequence>
<dbReference type="InterPro" id="IPR017441">
    <property type="entry name" value="Protein_kinase_ATP_BS"/>
</dbReference>
<dbReference type="InterPro" id="IPR000719">
    <property type="entry name" value="Prot_kinase_dom"/>
</dbReference>
<organism evidence="7">
    <name type="scientific">Brassica campestris</name>
    <name type="common">Field mustard</name>
    <dbReference type="NCBI Taxonomy" id="3711"/>
    <lineage>
        <taxon>Eukaryota</taxon>
        <taxon>Viridiplantae</taxon>
        <taxon>Streptophyta</taxon>
        <taxon>Embryophyta</taxon>
        <taxon>Tracheophyta</taxon>
        <taxon>Spermatophyta</taxon>
        <taxon>Magnoliopsida</taxon>
        <taxon>eudicotyledons</taxon>
        <taxon>Gunneridae</taxon>
        <taxon>Pentapetalae</taxon>
        <taxon>rosids</taxon>
        <taxon>malvids</taxon>
        <taxon>Brassicales</taxon>
        <taxon>Brassicaceae</taxon>
        <taxon>Brassiceae</taxon>
        <taxon>Brassica</taxon>
    </lineage>
</organism>
<evidence type="ECO:0000256" key="3">
    <source>
        <dbReference type="SAM" id="Coils"/>
    </source>
</evidence>
<keyword evidence="2" id="KW-0547">Nucleotide-binding</keyword>